<gene>
    <name evidence="3" type="ORF">ENE75_14635</name>
</gene>
<dbReference type="GO" id="GO:1990281">
    <property type="term" value="C:efflux pump complex"/>
    <property type="evidence" value="ECO:0007669"/>
    <property type="project" value="TreeGrafter"/>
</dbReference>
<dbReference type="GO" id="GO:0015562">
    <property type="term" value="F:efflux transmembrane transporter activity"/>
    <property type="evidence" value="ECO:0007669"/>
    <property type="project" value="TreeGrafter"/>
</dbReference>
<name>A0A3S2VWN7_9BURK</name>
<dbReference type="InterPro" id="IPR006143">
    <property type="entry name" value="RND_pump_MFP"/>
</dbReference>
<keyword evidence="4" id="KW-1185">Reference proteome</keyword>
<dbReference type="OrthoDB" id="5502471at2"/>
<accession>A0A3S2VWN7</accession>
<dbReference type="Gene3D" id="2.40.420.20">
    <property type="match status" value="1"/>
</dbReference>
<dbReference type="Gene3D" id="2.40.30.170">
    <property type="match status" value="1"/>
</dbReference>
<dbReference type="PANTHER" id="PTHR30469">
    <property type="entry name" value="MULTIDRUG RESISTANCE PROTEIN MDTA"/>
    <property type="match status" value="1"/>
</dbReference>
<protein>
    <submittedName>
        <fullName evidence="3">Efflux RND transporter periplasmic adaptor subunit</fullName>
    </submittedName>
</protein>
<evidence type="ECO:0000256" key="1">
    <source>
        <dbReference type="ARBA" id="ARBA00009477"/>
    </source>
</evidence>
<dbReference type="NCBIfam" id="TIGR01730">
    <property type="entry name" value="RND_mfp"/>
    <property type="match status" value="1"/>
</dbReference>
<evidence type="ECO:0000256" key="2">
    <source>
        <dbReference type="SAM" id="Coils"/>
    </source>
</evidence>
<organism evidence="3 4">
    <name type="scientific">Rubrivivax albus</name>
    <dbReference type="NCBI Taxonomy" id="2499835"/>
    <lineage>
        <taxon>Bacteria</taxon>
        <taxon>Pseudomonadati</taxon>
        <taxon>Pseudomonadota</taxon>
        <taxon>Betaproteobacteria</taxon>
        <taxon>Burkholderiales</taxon>
        <taxon>Sphaerotilaceae</taxon>
        <taxon>Rubrivivax</taxon>
    </lineage>
</organism>
<keyword evidence="2" id="KW-0175">Coiled coil</keyword>
<dbReference type="RefSeq" id="WP_128199049.1">
    <property type="nucleotide sequence ID" value="NZ_SACT01000004.1"/>
</dbReference>
<dbReference type="SUPFAM" id="SSF111369">
    <property type="entry name" value="HlyD-like secretion proteins"/>
    <property type="match status" value="1"/>
</dbReference>
<dbReference type="Gene3D" id="2.40.50.100">
    <property type="match status" value="1"/>
</dbReference>
<dbReference type="InterPro" id="IPR006311">
    <property type="entry name" value="TAT_signal"/>
</dbReference>
<sequence>MSARRRGWLIAGAVLAVVAAAVAWRATRAPAAASAPPPASQVAEATVRLAASDLTRATMQPLARTVAVSGSVQALRTAMVKARIAAELRQLDVREGDTVRAGQVIGRLDDTEAAWRLRQAEDQAASAQAQLTIAERTLANNRVLVTQGFISTNALQTSESNVAAARATLAAAQAAAELARKSVRDAVLTAPIGGQVAQRLAQPGERVGVDARIVEIVDLSALELAAPLAPADVAPLSVGLPATLTVEGLAAPVAGRIARIAPSTQAGTRAVMVYVALDGAPGLRHGLFAQGSVEVARAPARVVPLTAMRTDGARPAVLVVADGRVKRVDVTPGERGLAPFGGTLEPAVAVGDALPEGAVVLRGSVGLLADGTPVTLP</sequence>
<dbReference type="PANTHER" id="PTHR30469:SF15">
    <property type="entry name" value="HLYD FAMILY OF SECRETION PROTEINS"/>
    <property type="match status" value="1"/>
</dbReference>
<reference evidence="3 4" key="1">
    <citation type="submission" date="2019-01" db="EMBL/GenBank/DDBJ databases">
        <authorList>
            <person name="Chen W.-M."/>
        </authorList>
    </citation>
    <scope>NUCLEOTIDE SEQUENCE [LARGE SCALE GENOMIC DNA]</scope>
    <source>
        <strain evidence="3 4">ICH-3</strain>
    </source>
</reference>
<evidence type="ECO:0000313" key="4">
    <source>
        <dbReference type="Proteomes" id="UP000288178"/>
    </source>
</evidence>
<comment type="similarity">
    <text evidence="1">Belongs to the membrane fusion protein (MFP) (TC 8.A.1) family.</text>
</comment>
<dbReference type="AlphaFoldDB" id="A0A3S2VWN7"/>
<dbReference type="PROSITE" id="PS51318">
    <property type="entry name" value="TAT"/>
    <property type="match status" value="1"/>
</dbReference>
<dbReference type="EMBL" id="SACT01000004">
    <property type="protein sequence ID" value="RVT51023.1"/>
    <property type="molecule type" value="Genomic_DNA"/>
</dbReference>
<dbReference type="Proteomes" id="UP000288178">
    <property type="component" value="Unassembled WGS sequence"/>
</dbReference>
<proteinExistence type="inferred from homology"/>
<dbReference type="Gene3D" id="1.10.287.470">
    <property type="entry name" value="Helix hairpin bin"/>
    <property type="match status" value="1"/>
</dbReference>
<evidence type="ECO:0000313" key="3">
    <source>
        <dbReference type="EMBL" id="RVT51023.1"/>
    </source>
</evidence>
<comment type="caution">
    <text evidence="3">The sequence shown here is derived from an EMBL/GenBank/DDBJ whole genome shotgun (WGS) entry which is preliminary data.</text>
</comment>
<feature type="coiled-coil region" evidence="2">
    <location>
        <begin position="117"/>
        <end position="175"/>
    </location>
</feature>